<dbReference type="InParanoid" id="A0A2P5FLI7"/>
<gene>
    <name evidence="1" type="ORF">TorRG33x02_055340</name>
</gene>
<dbReference type="OrthoDB" id="10452736at2759"/>
<sequence>MNNFDEGGVNFDDERLNHILNIISHVADFRYPIANALVLLLLAVGVFQEALHPPQLCLQALHIILDGNQGRRFVNE</sequence>
<name>A0A2P5FLI7_TREOI</name>
<keyword evidence="2" id="KW-1185">Reference proteome</keyword>
<evidence type="ECO:0000313" key="1">
    <source>
        <dbReference type="EMBL" id="PON98634.1"/>
    </source>
</evidence>
<accession>A0A2P5FLI7</accession>
<organism evidence="1 2">
    <name type="scientific">Trema orientale</name>
    <name type="common">Charcoal tree</name>
    <name type="synonym">Celtis orientalis</name>
    <dbReference type="NCBI Taxonomy" id="63057"/>
    <lineage>
        <taxon>Eukaryota</taxon>
        <taxon>Viridiplantae</taxon>
        <taxon>Streptophyta</taxon>
        <taxon>Embryophyta</taxon>
        <taxon>Tracheophyta</taxon>
        <taxon>Spermatophyta</taxon>
        <taxon>Magnoliopsida</taxon>
        <taxon>eudicotyledons</taxon>
        <taxon>Gunneridae</taxon>
        <taxon>Pentapetalae</taxon>
        <taxon>rosids</taxon>
        <taxon>fabids</taxon>
        <taxon>Rosales</taxon>
        <taxon>Cannabaceae</taxon>
        <taxon>Trema</taxon>
    </lineage>
</organism>
<dbReference type="Proteomes" id="UP000237000">
    <property type="component" value="Unassembled WGS sequence"/>
</dbReference>
<proteinExistence type="predicted"/>
<comment type="caution">
    <text evidence="1">The sequence shown here is derived from an EMBL/GenBank/DDBJ whole genome shotgun (WGS) entry which is preliminary data.</text>
</comment>
<dbReference type="EMBL" id="JXTC01000023">
    <property type="protein sequence ID" value="PON98634.1"/>
    <property type="molecule type" value="Genomic_DNA"/>
</dbReference>
<protein>
    <submittedName>
        <fullName evidence="1">Uncharacterized protein</fullName>
    </submittedName>
</protein>
<evidence type="ECO:0000313" key="2">
    <source>
        <dbReference type="Proteomes" id="UP000237000"/>
    </source>
</evidence>
<reference evidence="2" key="1">
    <citation type="submission" date="2016-06" db="EMBL/GenBank/DDBJ databases">
        <title>Parallel loss of symbiosis genes in relatives of nitrogen-fixing non-legume Parasponia.</title>
        <authorList>
            <person name="Van Velzen R."/>
            <person name="Holmer R."/>
            <person name="Bu F."/>
            <person name="Rutten L."/>
            <person name="Van Zeijl A."/>
            <person name="Liu W."/>
            <person name="Santuari L."/>
            <person name="Cao Q."/>
            <person name="Sharma T."/>
            <person name="Shen D."/>
            <person name="Roswanjaya Y."/>
            <person name="Wardhani T."/>
            <person name="Kalhor M.S."/>
            <person name="Jansen J."/>
            <person name="Van den Hoogen J."/>
            <person name="Gungor B."/>
            <person name="Hartog M."/>
            <person name="Hontelez J."/>
            <person name="Verver J."/>
            <person name="Yang W.-C."/>
            <person name="Schijlen E."/>
            <person name="Repin R."/>
            <person name="Schilthuizen M."/>
            <person name="Schranz E."/>
            <person name="Heidstra R."/>
            <person name="Miyata K."/>
            <person name="Fedorova E."/>
            <person name="Kohlen W."/>
            <person name="Bisseling T."/>
            <person name="Smit S."/>
            <person name="Geurts R."/>
        </authorList>
    </citation>
    <scope>NUCLEOTIDE SEQUENCE [LARGE SCALE GENOMIC DNA]</scope>
    <source>
        <strain evidence="2">cv. RG33-2</strain>
    </source>
</reference>
<dbReference type="AlphaFoldDB" id="A0A2P5FLI7"/>